<evidence type="ECO:0000256" key="6">
    <source>
        <dbReference type="RuleBase" id="RU003983"/>
    </source>
</evidence>
<dbReference type="EMBL" id="LO017727">
    <property type="protein sequence ID" value="CRH08255.1"/>
    <property type="molecule type" value="Genomic_DNA"/>
</dbReference>
<dbReference type="GO" id="GO:0004222">
    <property type="term" value="F:metalloendopeptidase activity"/>
    <property type="evidence" value="ECO:0007669"/>
    <property type="project" value="InterPro"/>
</dbReference>
<dbReference type="CDD" id="cd07332">
    <property type="entry name" value="M48C_Oma1_like"/>
    <property type="match status" value="1"/>
</dbReference>
<protein>
    <submittedName>
        <fullName evidence="10">Putative Peptidase M48 Ste24p</fullName>
    </submittedName>
    <submittedName>
        <fullName evidence="11">Putative Peptidase M48, Ste24p</fullName>
    </submittedName>
</protein>
<evidence type="ECO:0000256" key="2">
    <source>
        <dbReference type="ARBA" id="ARBA00022723"/>
    </source>
</evidence>
<dbReference type="Pfam" id="PF23368">
    <property type="entry name" value="DUF7092"/>
    <property type="match status" value="1"/>
</dbReference>
<dbReference type="GO" id="GO:0046872">
    <property type="term" value="F:metal ion binding"/>
    <property type="evidence" value="ECO:0007669"/>
    <property type="project" value="UniProtKB-KW"/>
</dbReference>
<keyword evidence="5 6" id="KW-0482">Metalloprotease</keyword>
<dbReference type="RefSeq" id="WP_176704651.1">
    <property type="nucleotide sequence ID" value="NZ_LO017728.1"/>
</dbReference>
<dbReference type="InterPro" id="IPR001915">
    <property type="entry name" value="Peptidase_M48"/>
</dbReference>
<comment type="cofactor">
    <cofactor evidence="6">
        <name>Zn(2+)</name>
        <dbReference type="ChEBI" id="CHEBI:29105"/>
    </cofactor>
    <text evidence="6">Binds 1 zinc ion per subunit.</text>
</comment>
<keyword evidence="4 6" id="KW-0862">Zinc</keyword>
<keyword evidence="1 6" id="KW-0645">Protease</keyword>
<organism evidence="10">
    <name type="scientific">Magnetococcus massalia (strain MO-1)</name>
    <dbReference type="NCBI Taxonomy" id="451514"/>
    <lineage>
        <taxon>Bacteria</taxon>
        <taxon>Pseudomonadati</taxon>
        <taxon>Pseudomonadota</taxon>
        <taxon>Magnetococcia</taxon>
        <taxon>Magnetococcales</taxon>
        <taxon>Magnetococcaceae</taxon>
        <taxon>Magnetococcus</taxon>
    </lineage>
</organism>
<keyword evidence="7" id="KW-0472">Membrane</keyword>
<dbReference type="InterPro" id="IPR055518">
    <property type="entry name" value="DUF7092"/>
</dbReference>
<dbReference type="Pfam" id="PF01435">
    <property type="entry name" value="Peptidase_M48"/>
    <property type="match status" value="1"/>
</dbReference>
<feature type="domain" description="DUF7092" evidence="9">
    <location>
        <begin position="4"/>
        <end position="81"/>
    </location>
</feature>
<evidence type="ECO:0000256" key="4">
    <source>
        <dbReference type="ARBA" id="ARBA00022833"/>
    </source>
</evidence>
<evidence type="ECO:0000259" key="9">
    <source>
        <dbReference type="Pfam" id="PF23368"/>
    </source>
</evidence>
<evidence type="ECO:0000256" key="1">
    <source>
        <dbReference type="ARBA" id="ARBA00022670"/>
    </source>
</evidence>
<dbReference type="PANTHER" id="PTHR22726:SF24">
    <property type="entry name" value="M48 FAMILY METALLOPEPTIDASE"/>
    <property type="match status" value="1"/>
</dbReference>
<feature type="transmembrane region" description="Helical" evidence="7">
    <location>
        <begin position="101"/>
        <end position="125"/>
    </location>
</feature>
<dbReference type="Gene3D" id="3.30.2010.10">
    <property type="entry name" value="Metalloproteases ('zincins'), catalytic domain"/>
    <property type="match status" value="1"/>
</dbReference>
<accession>A0A1S7LMX0</accession>
<dbReference type="GO" id="GO:0016020">
    <property type="term" value="C:membrane"/>
    <property type="evidence" value="ECO:0007669"/>
    <property type="project" value="TreeGrafter"/>
</dbReference>
<evidence type="ECO:0000256" key="3">
    <source>
        <dbReference type="ARBA" id="ARBA00022801"/>
    </source>
</evidence>
<reference evidence="10" key="1">
    <citation type="submission" date="2015-04" db="EMBL/GenBank/DDBJ databases">
        <authorList>
            <person name="Syromyatnikov M.Y."/>
            <person name="Popov V.N."/>
        </authorList>
    </citation>
    <scope>NUCLEOTIDE SEQUENCE</scope>
    <source>
        <strain evidence="10">MO-1</strain>
        <plasmid evidence="11">MAGMO_p1</plasmid>
    </source>
</reference>
<dbReference type="GO" id="GO:0051603">
    <property type="term" value="P:proteolysis involved in protein catabolic process"/>
    <property type="evidence" value="ECO:0007669"/>
    <property type="project" value="TreeGrafter"/>
</dbReference>
<evidence type="ECO:0000259" key="8">
    <source>
        <dbReference type="Pfam" id="PF01435"/>
    </source>
</evidence>
<keyword evidence="3 6" id="KW-0378">Hydrolase</keyword>
<gene>
    <name evidence="10" type="ORF">MAGMO_4127</name>
    <name evidence="11" type="ORF">MAGMO_p10023</name>
</gene>
<keyword evidence="7" id="KW-0812">Transmembrane</keyword>
<dbReference type="PANTHER" id="PTHR22726">
    <property type="entry name" value="METALLOENDOPEPTIDASE OMA1"/>
    <property type="match status" value="1"/>
</dbReference>
<keyword evidence="7" id="KW-1133">Transmembrane helix</keyword>
<evidence type="ECO:0000256" key="5">
    <source>
        <dbReference type="ARBA" id="ARBA00023049"/>
    </source>
</evidence>
<comment type="similarity">
    <text evidence="6">Belongs to the peptidase M48 family.</text>
</comment>
<evidence type="ECO:0000313" key="11">
    <source>
        <dbReference type="EMBL" id="CRH08322.1"/>
    </source>
</evidence>
<name>A0A1S7LMX0_MAGMO</name>
<dbReference type="AlphaFoldDB" id="A0A1S7LMX0"/>
<sequence length="345" mass="38017">MTTLFGSYFDGQTSEPHDAQVVLEAEGQLVLRQGGDGHFSRHALSTLEIAPPLDGQPMTIHWPDGSQFVTRDTQVLQQWMRDNGHSRIGLLLQHLERRWHWTLLGAMVILISAWAMVTIGIPWMGDRVVHALPSSIDEKVGRRTYPLLTQHFLNKRGSETEQRAVEADFQQVLTALPKESRHVAWQVELWSSKMLGANALALPSGQIIVTQGLLNKLGTGEELRAILAHEVGHVVQRHSMRALVRGALISVAITLATGDGGDIIHSLVVGLPTMLVEMGYSRDHEREADAFAVALMERLGQNPMTLARALSKISAAHEGKESAGMGRYLSTHPGTEERVKTILAQ</sequence>
<geneLocation type="plasmid" evidence="11">
    <name>MAGMO_p1</name>
</geneLocation>
<keyword evidence="2" id="KW-0479">Metal-binding</keyword>
<evidence type="ECO:0000313" key="10">
    <source>
        <dbReference type="EMBL" id="CRH08255.1"/>
    </source>
</evidence>
<dbReference type="InterPro" id="IPR051156">
    <property type="entry name" value="Mito/Outer_Membr_Metalloprot"/>
</dbReference>
<feature type="domain" description="Peptidase M48" evidence="8">
    <location>
        <begin position="161"/>
        <end position="343"/>
    </location>
</feature>
<evidence type="ECO:0000256" key="7">
    <source>
        <dbReference type="SAM" id="Phobius"/>
    </source>
</evidence>
<dbReference type="EMBL" id="LO017728">
    <property type="protein sequence ID" value="CRH08322.1"/>
    <property type="molecule type" value="Genomic_DNA"/>
</dbReference>
<proteinExistence type="inferred from homology"/>
<keyword evidence="11" id="KW-0614">Plasmid</keyword>